<feature type="compositionally biased region" description="Polar residues" evidence="8">
    <location>
        <begin position="582"/>
        <end position="594"/>
    </location>
</feature>
<keyword evidence="2" id="KW-0812">Transmembrane</keyword>
<dbReference type="SUPFAM" id="SSF53474">
    <property type="entry name" value="alpha/beta-Hydrolases"/>
    <property type="match status" value="1"/>
</dbReference>
<sequence length="718" mass="77313">MPVPFIGRLNLEDLIWNRVLTRVAISSSIRNASDFVDLCATFGYTAEEHVVQTEDGYLLGLHRLAWRKGEEMTKVNSGPRSVKKRVVYLHHGLLMNSEVWVCLTDEHRALPFVLVERGFDVWLGNNRGNKYSKKSIRYSPHSLEFWNFSIDEFAFHDIPDSISYILETTGQQSLSYIGFSQGTAQAFASLAVHPKLNDQVNVFIALAPAMSPAGLSNGVVDTLVKASPQVLFLLFGRRSILSSAAMWESLLYPPLFTKLIDLGLSFLFNWRTQNISTSQKLAAYPHLYSFTSTKSVVHWFQIIRTKSFQMYDDDVHPPIITPLSSSTSRRYTKVARYPTRNIKTPIVLVYGGSDSLVDIKAMLKELPSQTVANEVPHYEHLDFLWARDVAEMVFDHVFDALESFTGAEHTKEEYERYRIKRETSSLGTGKGVGIGVGARRGKGLLLELHQQPHGRGHTRGLSSDINDSDVSTAVEGGSNNDEEGDGGAVEGVSAAGPGAETGTVQQQQQQQAAGRGLTASPTPSVLQQQQFRDRHETRIPSPTSGRFGIARPRSARSSLSSLPDEFVGPAAVAAQIQAYTQTHPGQGSGTNPPGQQHHMVTAPPVSPPSSRHGPPAQQKTMRFGEAAAVSVPASRGRSASVGAASTISGGSDLAVAVGAGAGVGVGAGHGGSGGGLTTPHTTAVTPPPKRRGTAGGSQIALSESLRGGRGISLGASTF</sequence>
<dbReference type="FunFam" id="3.40.50.1820:FF:000095">
    <property type="entry name" value="Triglyceride lipase-cholesterol esterase"/>
    <property type="match status" value="1"/>
</dbReference>
<dbReference type="InterPro" id="IPR000073">
    <property type="entry name" value="AB_hydrolase_1"/>
</dbReference>
<dbReference type="Proteomes" id="UP001302812">
    <property type="component" value="Unassembled WGS sequence"/>
</dbReference>
<gene>
    <name evidence="10" type="ORF">N656DRAFT_825244</name>
</gene>
<evidence type="ECO:0000256" key="3">
    <source>
        <dbReference type="ARBA" id="ARBA00022801"/>
    </source>
</evidence>
<feature type="region of interest" description="Disordered" evidence="8">
    <location>
        <begin position="582"/>
        <end position="645"/>
    </location>
</feature>
<name>A0AAN6TMX7_9PEZI</name>
<evidence type="ECO:0000259" key="9">
    <source>
        <dbReference type="Pfam" id="PF00561"/>
    </source>
</evidence>
<evidence type="ECO:0000256" key="7">
    <source>
        <dbReference type="ARBA" id="ARBA00023136"/>
    </source>
</evidence>
<dbReference type="GO" id="GO:0016787">
    <property type="term" value="F:hydrolase activity"/>
    <property type="evidence" value="ECO:0007669"/>
    <property type="project" value="UniProtKB-KW"/>
</dbReference>
<keyword evidence="6" id="KW-0443">Lipid metabolism</keyword>
<dbReference type="AlphaFoldDB" id="A0AAN6TMX7"/>
<dbReference type="GO" id="GO:0016020">
    <property type="term" value="C:membrane"/>
    <property type="evidence" value="ECO:0007669"/>
    <property type="project" value="UniProtKB-SubCell"/>
</dbReference>
<dbReference type="RefSeq" id="XP_064674571.1">
    <property type="nucleotide sequence ID" value="XM_064818442.1"/>
</dbReference>
<evidence type="ECO:0000256" key="1">
    <source>
        <dbReference type="ARBA" id="ARBA00004167"/>
    </source>
</evidence>
<keyword evidence="3" id="KW-0378">Hydrolase</keyword>
<comment type="caution">
    <text evidence="10">The sequence shown here is derived from an EMBL/GenBank/DDBJ whole genome shotgun (WGS) entry which is preliminary data.</text>
</comment>
<dbReference type="Gene3D" id="3.40.50.1820">
    <property type="entry name" value="alpha/beta hydrolase"/>
    <property type="match status" value="1"/>
</dbReference>
<evidence type="ECO:0000256" key="2">
    <source>
        <dbReference type="ARBA" id="ARBA00022692"/>
    </source>
</evidence>
<dbReference type="EMBL" id="MU853332">
    <property type="protein sequence ID" value="KAK4117001.1"/>
    <property type="molecule type" value="Genomic_DNA"/>
</dbReference>
<feature type="compositionally biased region" description="Polar residues" evidence="8">
    <location>
        <begin position="460"/>
        <end position="471"/>
    </location>
</feature>
<keyword evidence="5" id="KW-1133">Transmembrane helix</keyword>
<feature type="region of interest" description="Disordered" evidence="8">
    <location>
        <begin position="670"/>
        <end position="705"/>
    </location>
</feature>
<feature type="region of interest" description="Disordered" evidence="8">
    <location>
        <begin position="451"/>
        <end position="562"/>
    </location>
</feature>
<dbReference type="GeneID" id="89942569"/>
<reference evidence="10" key="2">
    <citation type="submission" date="2023-05" db="EMBL/GenBank/DDBJ databases">
        <authorList>
            <consortium name="Lawrence Berkeley National Laboratory"/>
            <person name="Steindorff A."/>
            <person name="Hensen N."/>
            <person name="Bonometti L."/>
            <person name="Westerberg I."/>
            <person name="Brannstrom I.O."/>
            <person name="Guillou S."/>
            <person name="Cros-Aarteil S."/>
            <person name="Calhoun S."/>
            <person name="Haridas S."/>
            <person name="Kuo A."/>
            <person name="Mondo S."/>
            <person name="Pangilinan J."/>
            <person name="Riley R."/>
            <person name="Labutti K."/>
            <person name="Andreopoulos B."/>
            <person name="Lipzen A."/>
            <person name="Chen C."/>
            <person name="Yanf M."/>
            <person name="Daum C."/>
            <person name="Ng V."/>
            <person name="Clum A."/>
            <person name="Ohm R."/>
            <person name="Martin F."/>
            <person name="Silar P."/>
            <person name="Natvig D."/>
            <person name="Lalanne C."/>
            <person name="Gautier V."/>
            <person name="Ament-Velasquez S.L."/>
            <person name="Kruys A."/>
            <person name="Hutchinson M.I."/>
            <person name="Powell A.J."/>
            <person name="Barry K."/>
            <person name="Miller A.N."/>
            <person name="Grigoriev I.V."/>
            <person name="Debuchy R."/>
            <person name="Gladieux P."/>
            <person name="Thoren M.H."/>
            <person name="Johannesson H."/>
        </authorList>
    </citation>
    <scope>NUCLEOTIDE SEQUENCE</scope>
    <source>
        <strain evidence="10">CBS 508.74</strain>
    </source>
</reference>
<proteinExistence type="predicted"/>
<dbReference type="GO" id="GO:0016042">
    <property type="term" value="P:lipid catabolic process"/>
    <property type="evidence" value="ECO:0007669"/>
    <property type="project" value="UniProtKB-KW"/>
</dbReference>
<evidence type="ECO:0000313" key="10">
    <source>
        <dbReference type="EMBL" id="KAK4117001.1"/>
    </source>
</evidence>
<accession>A0AAN6TMX7</accession>
<keyword evidence="7" id="KW-0472">Membrane</keyword>
<feature type="compositionally biased region" description="Polar residues" evidence="8">
    <location>
        <begin position="519"/>
        <end position="530"/>
    </location>
</feature>
<keyword evidence="4" id="KW-0442">Lipid degradation</keyword>
<keyword evidence="11" id="KW-1185">Reference proteome</keyword>
<evidence type="ECO:0000313" key="11">
    <source>
        <dbReference type="Proteomes" id="UP001302812"/>
    </source>
</evidence>
<feature type="compositionally biased region" description="Low complexity" evidence="8">
    <location>
        <begin position="550"/>
        <end position="562"/>
    </location>
</feature>
<organism evidence="10 11">
    <name type="scientific">Canariomyces notabilis</name>
    <dbReference type="NCBI Taxonomy" id="2074819"/>
    <lineage>
        <taxon>Eukaryota</taxon>
        <taxon>Fungi</taxon>
        <taxon>Dikarya</taxon>
        <taxon>Ascomycota</taxon>
        <taxon>Pezizomycotina</taxon>
        <taxon>Sordariomycetes</taxon>
        <taxon>Sordariomycetidae</taxon>
        <taxon>Sordariales</taxon>
        <taxon>Chaetomiaceae</taxon>
        <taxon>Canariomyces</taxon>
    </lineage>
</organism>
<reference evidence="10" key="1">
    <citation type="journal article" date="2023" name="Mol. Phylogenet. Evol.">
        <title>Genome-scale phylogeny and comparative genomics of the fungal order Sordariales.</title>
        <authorList>
            <person name="Hensen N."/>
            <person name="Bonometti L."/>
            <person name="Westerberg I."/>
            <person name="Brannstrom I.O."/>
            <person name="Guillou S."/>
            <person name="Cros-Aarteil S."/>
            <person name="Calhoun S."/>
            <person name="Haridas S."/>
            <person name="Kuo A."/>
            <person name="Mondo S."/>
            <person name="Pangilinan J."/>
            <person name="Riley R."/>
            <person name="LaButti K."/>
            <person name="Andreopoulos B."/>
            <person name="Lipzen A."/>
            <person name="Chen C."/>
            <person name="Yan M."/>
            <person name="Daum C."/>
            <person name="Ng V."/>
            <person name="Clum A."/>
            <person name="Steindorff A."/>
            <person name="Ohm R.A."/>
            <person name="Martin F."/>
            <person name="Silar P."/>
            <person name="Natvig D.O."/>
            <person name="Lalanne C."/>
            <person name="Gautier V."/>
            <person name="Ament-Velasquez S.L."/>
            <person name="Kruys A."/>
            <person name="Hutchinson M.I."/>
            <person name="Powell A.J."/>
            <person name="Barry K."/>
            <person name="Miller A.N."/>
            <person name="Grigoriev I.V."/>
            <person name="Debuchy R."/>
            <person name="Gladieux P."/>
            <person name="Hiltunen Thoren M."/>
            <person name="Johannesson H."/>
        </authorList>
    </citation>
    <scope>NUCLEOTIDE SEQUENCE</scope>
    <source>
        <strain evidence="10">CBS 508.74</strain>
    </source>
</reference>
<protein>
    <submittedName>
        <fullName evidence="10">Alpha/beta-hydrolase</fullName>
    </submittedName>
</protein>
<evidence type="ECO:0000256" key="4">
    <source>
        <dbReference type="ARBA" id="ARBA00022963"/>
    </source>
</evidence>
<feature type="compositionally biased region" description="Low complexity" evidence="8">
    <location>
        <begin position="633"/>
        <end position="645"/>
    </location>
</feature>
<evidence type="ECO:0000256" key="6">
    <source>
        <dbReference type="ARBA" id="ARBA00023098"/>
    </source>
</evidence>
<feature type="domain" description="AB hydrolase-1" evidence="9">
    <location>
        <begin position="86"/>
        <end position="385"/>
    </location>
</feature>
<comment type="subcellular location">
    <subcellularLocation>
        <location evidence="1">Membrane</location>
        <topology evidence="1">Single-pass membrane protein</topology>
    </subcellularLocation>
</comment>
<evidence type="ECO:0000256" key="5">
    <source>
        <dbReference type="ARBA" id="ARBA00022989"/>
    </source>
</evidence>
<evidence type="ECO:0000256" key="8">
    <source>
        <dbReference type="SAM" id="MobiDB-lite"/>
    </source>
</evidence>
<dbReference type="PANTHER" id="PTHR11005">
    <property type="entry name" value="LYSOSOMAL ACID LIPASE-RELATED"/>
    <property type="match status" value="1"/>
</dbReference>
<dbReference type="Pfam" id="PF00561">
    <property type="entry name" value="Abhydrolase_1"/>
    <property type="match status" value="1"/>
</dbReference>
<feature type="compositionally biased region" description="Low complexity" evidence="8">
    <location>
        <begin position="490"/>
        <end position="511"/>
    </location>
</feature>
<dbReference type="InterPro" id="IPR029058">
    <property type="entry name" value="AB_hydrolase_fold"/>
</dbReference>